<organism evidence="2 3">
    <name type="scientific">Halomonas binhaiensis</name>
    <dbReference type="NCBI Taxonomy" id="2562282"/>
    <lineage>
        <taxon>Bacteria</taxon>
        <taxon>Pseudomonadati</taxon>
        <taxon>Pseudomonadota</taxon>
        <taxon>Gammaproteobacteria</taxon>
        <taxon>Oceanospirillales</taxon>
        <taxon>Halomonadaceae</taxon>
        <taxon>Halomonas</taxon>
    </lineage>
</organism>
<dbReference type="OrthoDB" id="6496803at2"/>
<dbReference type="InterPro" id="IPR009506">
    <property type="entry name" value="YjiS-like"/>
</dbReference>
<feature type="domain" description="YjiS-like" evidence="1">
    <location>
        <begin position="15"/>
        <end position="47"/>
    </location>
</feature>
<dbReference type="Proteomes" id="UP000324285">
    <property type="component" value="Chromosome"/>
</dbReference>
<sequence length="73" mass="9218">MRFLKRLYERLSWHACRRRRYRRHWDHLSQLDDHLLRDIGLDRQQIQRGWRALELPQSEETLPNRKPRCHDMA</sequence>
<accession>A0A5C1NCD3</accession>
<evidence type="ECO:0000313" key="2">
    <source>
        <dbReference type="EMBL" id="QEM80128.1"/>
    </source>
</evidence>
<dbReference type="KEGG" id="hbh:E4T21_00085"/>
<dbReference type="EMBL" id="CP038437">
    <property type="protein sequence ID" value="QEM80128.1"/>
    <property type="molecule type" value="Genomic_DNA"/>
</dbReference>
<dbReference type="Pfam" id="PF06568">
    <property type="entry name" value="YjiS-like"/>
    <property type="match status" value="1"/>
</dbReference>
<protein>
    <submittedName>
        <fullName evidence="2">DUF1127 domain-containing protein</fullName>
    </submittedName>
</protein>
<evidence type="ECO:0000259" key="1">
    <source>
        <dbReference type="Pfam" id="PF06568"/>
    </source>
</evidence>
<gene>
    <name evidence="2" type="ORF">E4T21_00085</name>
</gene>
<reference evidence="2" key="1">
    <citation type="submission" date="2021-02" db="EMBL/GenBank/DDBJ databases">
        <title>Strain Y2R2, a novel species of the genus Halomonas.</title>
        <authorList>
            <person name="Huang H."/>
        </authorList>
    </citation>
    <scope>NUCLEOTIDE SEQUENCE</scope>
    <source>
        <strain evidence="2">Y2R2</strain>
    </source>
</reference>
<dbReference type="AlphaFoldDB" id="A0A5C1NCD3"/>
<proteinExistence type="predicted"/>
<name>A0A5C1NCD3_9GAMM</name>
<dbReference type="RefSeq" id="WP_149282394.1">
    <property type="nucleotide sequence ID" value="NZ_CP038437.2"/>
</dbReference>
<evidence type="ECO:0000313" key="3">
    <source>
        <dbReference type="Proteomes" id="UP000324285"/>
    </source>
</evidence>
<keyword evidence="3" id="KW-1185">Reference proteome</keyword>